<gene>
    <name evidence="4" type="ORF">VPNG_03504</name>
</gene>
<dbReference type="OrthoDB" id="10267127at2759"/>
<feature type="compositionally biased region" description="Basic and acidic residues" evidence="1">
    <location>
        <begin position="449"/>
        <end position="469"/>
    </location>
</feature>
<dbReference type="STRING" id="1230097.A0A423XCJ4"/>
<dbReference type="InterPro" id="IPR050126">
    <property type="entry name" value="Ap4A_hydrolase"/>
</dbReference>
<feature type="compositionally biased region" description="Low complexity" evidence="1">
    <location>
        <begin position="279"/>
        <end position="292"/>
    </location>
</feature>
<proteinExistence type="predicted"/>
<dbReference type="SUPFAM" id="SSF56300">
    <property type="entry name" value="Metallo-dependent phosphatases"/>
    <property type="match status" value="1"/>
</dbReference>
<keyword evidence="5" id="KW-1185">Reference proteome</keyword>
<feature type="domain" description="Calcineurin-like phosphoesterase" evidence="3">
    <location>
        <begin position="112"/>
        <end position="181"/>
    </location>
</feature>
<evidence type="ECO:0000313" key="4">
    <source>
        <dbReference type="EMBL" id="ROW13778.1"/>
    </source>
</evidence>
<sequence length="569" mass="61382">MHDPSTRIPRVIVAGLIIVTITLLFSYNRISSTTYSLLWPEPELPFPLDGDDGLAHIFDDIAPMVYGTSARPPLKAMPDNNKNPNNPRTLIADLPDRYIPSLHGSGAGSTRRLVIVGDVHGQKTALEHLLEKINFDQSADHLVLTGDMTNKGPDSAGVIDMAMSLGASAVRGNHDDRVLLARAALDRAAEEEDQARAKAAAAGGVDLETKVYEQGQEGTGEEGGGDPRVAKEEYLAREAEILERDDRKEVKTARTLSPAQVEWLAGLPVILNVGRIPRSSSDGTTTAATANGGDKDDKNVNNDKTANVETREKSNNAPAAPPQAAPPPPAFENLLVVHAGLVPGLPLHQQDPWAVMTMRTLVYPVDDERRAAVEKYLRDRAEKREGRGKLAALQAIDDGMVDDYLERITRAQGLDARRGEEVVVPSDGRGGTSWWEVWNRWQEGLVNKREEGEEEADHQANDDDKEHSPTTRRRRSEESAAAAAIASGTRSSAGKQLKGTTVVYGHDAKSGLKVPDTYGNGKGYTYGLDSGCVYGGKLSALVIEARPEGIVRGVVQVGCDKAVELDGKS</sequence>
<dbReference type="Proteomes" id="UP000285146">
    <property type="component" value="Unassembled WGS sequence"/>
</dbReference>
<comment type="caution">
    <text evidence="4">The sequence shown here is derived from an EMBL/GenBank/DDBJ whole genome shotgun (WGS) entry which is preliminary data.</text>
</comment>
<evidence type="ECO:0000256" key="1">
    <source>
        <dbReference type="SAM" id="MobiDB-lite"/>
    </source>
</evidence>
<dbReference type="InParanoid" id="A0A423XCJ4"/>
<dbReference type="Gene3D" id="3.60.21.10">
    <property type="match status" value="1"/>
</dbReference>
<dbReference type="EMBL" id="LKEB01000017">
    <property type="protein sequence ID" value="ROW13778.1"/>
    <property type="molecule type" value="Genomic_DNA"/>
</dbReference>
<feature type="compositionally biased region" description="Pro residues" evidence="1">
    <location>
        <begin position="319"/>
        <end position="329"/>
    </location>
</feature>
<protein>
    <recommendedName>
        <fullName evidence="3">Calcineurin-like phosphoesterase domain-containing protein</fullName>
    </recommendedName>
</protein>
<dbReference type="GO" id="GO:0005737">
    <property type="term" value="C:cytoplasm"/>
    <property type="evidence" value="ECO:0007669"/>
    <property type="project" value="TreeGrafter"/>
</dbReference>
<keyword evidence="2" id="KW-1133">Transmembrane helix</keyword>
<feature type="region of interest" description="Disordered" evidence="1">
    <location>
        <begin position="209"/>
        <end position="229"/>
    </location>
</feature>
<feature type="region of interest" description="Disordered" evidence="1">
    <location>
        <begin position="275"/>
        <end position="329"/>
    </location>
</feature>
<feature type="compositionally biased region" description="Low complexity" evidence="1">
    <location>
        <begin position="479"/>
        <end position="493"/>
    </location>
</feature>
<dbReference type="InterPro" id="IPR029052">
    <property type="entry name" value="Metallo-depent_PP-like"/>
</dbReference>
<evidence type="ECO:0000313" key="5">
    <source>
        <dbReference type="Proteomes" id="UP000285146"/>
    </source>
</evidence>
<evidence type="ECO:0000259" key="3">
    <source>
        <dbReference type="Pfam" id="PF00149"/>
    </source>
</evidence>
<keyword evidence="2" id="KW-0812">Transmembrane</keyword>
<accession>A0A423XCJ4</accession>
<dbReference type="AlphaFoldDB" id="A0A423XCJ4"/>
<reference evidence="4 5" key="1">
    <citation type="submission" date="2015-09" db="EMBL/GenBank/DDBJ databases">
        <title>Host preference determinants of Valsa canker pathogens revealed by comparative genomics.</title>
        <authorList>
            <person name="Yin Z."/>
            <person name="Huang L."/>
        </authorList>
    </citation>
    <scope>NUCLEOTIDE SEQUENCE [LARGE SCALE GENOMIC DNA]</scope>
    <source>
        <strain evidence="4 5">SXYLt</strain>
    </source>
</reference>
<organism evidence="4 5">
    <name type="scientific">Cytospora leucostoma</name>
    <dbReference type="NCBI Taxonomy" id="1230097"/>
    <lineage>
        <taxon>Eukaryota</taxon>
        <taxon>Fungi</taxon>
        <taxon>Dikarya</taxon>
        <taxon>Ascomycota</taxon>
        <taxon>Pezizomycotina</taxon>
        <taxon>Sordariomycetes</taxon>
        <taxon>Sordariomycetidae</taxon>
        <taxon>Diaporthales</taxon>
        <taxon>Cytosporaceae</taxon>
        <taxon>Cytospora</taxon>
    </lineage>
</organism>
<feature type="transmembrane region" description="Helical" evidence="2">
    <location>
        <begin position="7"/>
        <end position="27"/>
    </location>
</feature>
<keyword evidence="2" id="KW-0472">Membrane</keyword>
<feature type="region of interest" description="Disordered" evidence="1">
    <location>
        <begin position="449"/>
        <end position="493"/>
    </location>
</feature>
<dbReference type="Pfam" id="PF00149">
    <property type="entry name" value="Metallophos"/>
    <property type="match status" value="1"/>
</dbReference>
<dbReference type="InterPro" id="IPR004843">
    <property type="entry name" value="Calcineurin-like_PHP"/>
</dbReference>
<dbReference type="GO" id="GO:0000298">
    <property type="term" value="F:endopolyphosphatase activity"/>
    <property type="evidence" value="ECO:0007669"/>
    <property type="project" value="TreeGrafter"/>
</dbReference>
<dbReference type="PANTHER" id="PTHR42850:SF4">
    <property type="entry name" value="ZINC-DEPENDENT ENDOPOLYPHOSPHATASE"/>
    <property type="match status" value="1"/>
</dbReference>
<dbReference type="PANTHER" id="PTHR42850">
    <property type="entry name" value="METALLOPHOSPHOESTERASE"/>
    <property type="match status" value="1"/>
</dbReference>
<evidence type="ECO:0000256" key="2">
    <source>
        <dbReference type="SAM" id="Phobius"/>
    </source>
</evidence>
<name>A0A423XCJ4_9PEZI</name>
<dbReference type="GO" id="GO:0006798">
    <property type="term" value="P:polyphosphate catabolic process"/>
    <property type="evidence" value="ECO:0007669"/>
    <property type="project" value="TreeGrafter"/>
</dbReference>
<dbReference type="GO" id="GO:0016791">
    <property type="term" value="F:phosphatase activity"/>
    <property type="evidence" value="ECO:0007669"/>
    <property type="project" value="TreeGrafter"/>
</dbReference>